<dbReference type="EMBL" id="APKE01000036">
    <property type="protein sequence ID" value="KAF0674694.1"/>
    <property type="molecule type" value="Genomic_DNA"/>
</dbReference>
<feature type="domain" description="DUF58" evidence="1">
    <location>
        <begin position="56"/>
        <end position="231"/>
    </location>
</feature>
<comment type="caution">
    <text evidence="2">The sequence shown here is derived from an EMBL/GenBank/DDBJ whole genome shotgun (WGS) entry which is preliminary data.</text>
</comment>
<dbReference type="RefSeq" id="WP_201289017.1">
    <property type="nucleotide sequence ID" value="NZ_APKE01000036.1"/>
</dbReference>
<dbReference type="Pfam" id="PF01882">
    <property type="entry name" value="DUF58"/>
    <property type="match status" value="1"/>
</dbReference>
<dbReference type="AlphaFoldDB" id="A0A921NTX5"/>
<dbReference type="PANTHER" id="PTHR33608">
    <property type="entry name" value="BLL2464 PROTEIN"/>
    <property type="match status" value="1"/>
</dbReference>
<evidence type="ECO:0000313" key="3">
    <source>
        <dbReference type="Proteomes" id="UP000698242"/>
    </source>
</evidence>
<dbReference type="InterPro" id="IPR002881">
    <property type="entry name" value="DUF58"/>
</dbReference>
<keyword evidence="3" id="KW-1185">Reference proteome</keyword>
<gene>
    <name evidence="2" type="ORF">PMES_03077</name>
</gene>
<organism evidence="2 3">
    <name type="scientific">Profundibacterium mesophilum KAUST100406-0324</name>
    <dbReference type="NCBI Taxonomy" id="1037889"/>
    <lineage>
        <taxon>Bacteria</taxon>
        <taxon>Pseudomonadati</taxon>
        <taxon>Pseudomonadota</taxon>
        <taxon>Alphaproteobacteria</taxon>
        <taxon>Rhodobacterales</taxon>
        <taxon>Roseobacteraceae</taxon>
        <taxon>Profundibacterium</taxon>
    </lineage>
</organism>
<evidence type="ECO:0000259" key="1">
    <source>
        <dbReference type="Pfam" id="PF01882"/>
    </source>
</evidence>
<accession>A0A921NTX5</accession>
<proteinExistence type="predicted"/>
<name>A0A921NTX5_9RHOB</name>
<dbReference type="Proteomes" id="UP000698242">
    <property type="component" value="Unassembled WGS sequence"/>
</dbReference>
<sequence>MRAALEADGVALDAGRLIALRGAAIFARRGAGSRVVTPAPGGQPVRMRGHGQELAELREYVPGDDLRHLDAHSTARTGVPHVRTWQQDRRRTVFLVADFRPSMLWGRRRALHSVAAAEALALCGWRAIEAGGHVAAVAISANGLDGTAPRGRRQGMLDGIGLLCRAHRGVLERAAAGEGQGSCGGTLVPALEHLQRAAPSGALVVLASGYDDPGEGATRACEGVLRRRELCLLRIEETEALPPGRYRVERLAGGGRTSWRATGTAARPRPAQLPPGAVQLPIDPAAAPASIADVIAATGLF</sequence>
<protein>
    <submittedName>
        <fullName evidence="2">Conserved protein General function prediction only</fullName>
    </submittedName>
</protein>
<dbReference type="PANTHER" id="PTHR33608:SF12">
    <property type="entry name" value="DUF58 DOMAIN-CONTAINING PROTEIN"/>
    <property type="match status" value="1"/>
</dbReference>
<reference evidence="2" key="1">
    <citation type="submission" date="2013-03" db="EMBL/GenBank/DDBJ databases">
        <title>Genome Sequence of the Profundibacterium mesophilum strain KAUST100406-0324T from Red Sea, a novel genus in the family Rhodobacteraceae.</title>
        <authorList>
            <person name="Essack M."/>
            <person name="Alam I."/>
            <person name="Lafi F."/>
            <person name="Alawi W."/>
            <person name="Kamanu F."/>
            <person name="Al-Suwailem A."/>
            <person name="Lee O.O."/>
            <person name="Xu Y."/>
            <person name="Bajic V."/>
            <person name="Qian P.-Y."/>
            <person name="Archer J."/>
        </authorList>
    </citation>
    <scope>NUCLEOTIDE SEQUENCE</scope>
    <source>
        <strain evidence="2">KAUST100406-0324</strain>
    </source>
</reference>
<evidence type="ECO:0000313" key="2">
    <source>
        <dbReference type="EMBL" id="KAF0674694.1"/>
    </source>
</evidence>